<evidence type="ECO:0000313" key="1">
    <source>
        <dbReference type="EMBL" id="EAY30948.1"/>
    </source>
</evidence>
<reference evidence="1 2" key="1">
    <citation type="submission" date="2007-01" db="EMBL/GenBank/DDBJ databases">
        <authorList>
            <person name="Haygood M."/>
            <person name="Podell S."/>
            <person name="Anderson C."/>
            <person name="Hopkinson B."/>
            <person name="Roe K."/>
            <person name="Barbeau K."/>
            <person name="Gaasterland T."/>
            <person name="Ferriera S."/>
            <person name="Johnson J."/>
            <person name="Kravitz S."/>
            <person name="Beeson K."/>
            <person name="Sutton G."/>
            <person name="Rogers Y.-H."/>
            <person name="Friedman R."/>
            <person name="Frazier M."/>
            <person name="Venter J.C."/>
        </authorList>
    </citation>
    <scope>NUCLEOTIDE SEQUENCE [LARGE SCALE GENOMIC DNA]</scope>
    <source>
        <strain evidence="1 2">ATCC 23134</strain>
    </source>
</reference>
<organism evidence="1 2">
    <name type="scientific">Microscilla marina ATCC 23134</name>
    <dbReference type="NCBI Taxonomy" id="313606"/>
    <lineage>
        <taxon>Bacteria</taxon>
        <taxon>Pseudomonadati</taxon>
        <taxon>Bacteroidota</taxon>
        <taxon>Cytophagia</taxon>
        <taxon>Cytophagales</taxon>
        <taxon>Microscillaceae</taxon>
        <taxon>Microscilla</taxon>
    </lineage>
</organism>
<comment type="caution">
    <text evidence="1">The sequence shown here is derived from an EMBL/GenBank/DDBJ whole genome shotgun (WGS) entry which is preliminary data.</text>
</comment>
<dbReference type="RefSeq" id="WP_002694090.1">
    <property type="nucleotide sequence ID" value="NZ_AAWS01000004.1"/>
</dbReference>
<keyword evidence="2" id="KW-1185">Reference proteome</keyword>
<sequence length="115" mass="12743">MATTDPNKWRKAIDVLLSEVDGDLTFENGDFALGDATLQHQAHNLLANKGDLRAAPQAGIGLDTFLNDENRDFSEMRAEIELQLELDGQTIESVRFDIDEQIGGELVRIEAGWSN</sequence>
<dbReference type="OrthoDB" id="799440at2"/>
<protein>
    <submittedName>
        <fullName evidence="1">Uncharacterized protein</fullName>
    </submittedName>
</protein>
<name>A1ZEJ6_MICM2</name>
<dbReference type="EMBL" id="AAWS01000004">
    <property type="protein sequence ID" value="EAY30948.1"/>
    <property type="molecule type" value="Genomic_DNA"/>
</dbReference>
<evidence type="ECO:0000313" key="2">
    <source>
        <dbReference type="Proteomes" id="UP000004095"/>
    </source>
</evidence>
<dbReference type="eggNOG" id="ENOG50335P5">
    <property type="taxonomic scope" value="Bacteria"/>
</dbReference>
<dbReference type="AlphaFoldDB" id="A1ZEJ6"/>
<dbReference type="Proteomes" id="UP000004095">
    <property type="component" value="Unassembled WGS sequence"/>
</dbReference>
<proteinExistence type="predicted"/>
<accession>A1ZEJ6</accession>
<gene>
    <name evidence="1" type="ORF">M23134_07355</name>
</gene>